<dbReference type="AlphaFoldDB" id="A0A7W7W4S3"/>
<evidence type="ECO:0000256" key="2">
    <source>
        <dbReference type="SAM" id="Phobius"/>
    </source>
</evidence>
<comment type="caution">
    <text evidence="4">The sequence shown here is derived from an EMBL/GenBank/DDBJ whole genome shotgun (WGS) entry which is preliminary data.</text>
</comment>
<proteinExistence type="predicted"/>
<dbReference type="CDD" id="cd00118">
    <property type="entry name" value="LysM"/>
    <property type="match status" value="1"/>
</dbReference>
<dbReference type="SMART" id="SM00257">
    <property type="entry name" value="LysM"/>
    <property type="match status" value="1"/>
</dbReference>
<evidence type="ECO:0000256" key="1">
    <source>
        <dbReference type="SAM" id="MobiDB-lite"/>
    </source>
</evidence>
<dbReference type="PROSITE" id="PS51782">
    <property type="entry name" value="LYSM"/>
    <property type="match status" value="1"/>
</dbReference>
<evidence type="ECO:0000313" key="5">
    <source>
        <dbReference type="Proteomes" id="UP000523007"/>
    </source>
</evidence>
<protein>
    <recommendedName>
        <fullName evidence="3">LysM domain-containing protein</fullName>
    </recommendedName>
</protein>
<name>A0A7W7W4S3_9ACTN</name>
<dbReference type="InterPro" id="IPR036779">
    <property type="entry name" value="LysM_dom_sf"/>
</dbReference>
<keyword evidence="2" id="KW-1133">Transmembrane helix</keyword>
<sequence length="202" mass="21388">MSEPVLRRPPRPVVPSGQLRRTRNHGGAEEAAQVRPTAAPSLYDWAVEIPEWDPGDHKQYGRHARIPILADLPDLFAADPGTPGAVPVPGGSRLTRRGRVVLVAALTVAATSALSLLFLATARAGDLPVSPPGTSAVQGGAGDLDWTDDGTVVVEDGDTLWEIAEETRPGEDPRRTVHEIVELNDLDGSDVNPGQEIVVPVS</sequence>
<keyword evidence="2" id="KW-0812">Transmembrane</keyword>
<dbReference type="Proteomes" id="UP000523007">
    <property type="component" value="Unassembled WGS sequence"/>
</dbReference>
<feature type="transmembrane region" description="Helical" evidence="2">
    <location>
        <begin position="100"/>
        <end position="120"/>
    </location>
</feature>
<dbReference type="EMBL" id="JACHJT010000001">
    <property type="protein sequence ID" value="MBB4933119.1"/>
    <property type="molecule type" value="Genomic_DNA"/>
</dbReference>
<feature type="region of interest" description="Disordered" evidence="1">
    <location>
        <begin position="1"/>
        <end position="36"/>
    </location>
</feature>
<dbReference type="Gene3D" id="3.10.350.10">
    <property type="entry name" value="LysM domain"/>
    <property type="match status" value="1"/>
</dbReference>
<feature type="domain" description="LysM" evidence="3">
    <location>
        <begin position="150"/>
        <end position="199"/>
    </location>
</feature>
<organism evidence="4 5">
    <name type="scientific">Lipingzhangella halophila</name>
    <dbReference type="NCBI Taxonomy" id="1783352"/>
    <lineage>
        <taxon>Bacteria</taxon>
        <taxon>Bacillati</taxon>
        <taxon>Actinomycetota</taxon>
        <taxon>Actinomycetes</taxon>
        <taxon>Streptosporangiales</taxon>
        <taxon>Nocardiopsidaceae</taxon>
        <taxon>Lipingzhangella</taxon>
    </lineage>
</organism>
<dbReference type="SUPFAM" id="SSF54106">
    <property type="entry name" value="LysM domain"/>
    <property type="match status" value="1"/>
</dbReference>
<keyword evidence="5" id="KW-1185">Reference proteome</keyword>
<dbReference type="Pfam" id="PF01476">
    <property type="entry name" value="LysM"/>
    <property type="match status" value="1"/>
</dbReference>
<gene>
    <name evidence="4" type="ORF">F4561_003939</name>
</gene>
<evidence type="ECO:0000259" key="3">
    <source>
        <dbReference type="PROSITE" id="PS51782"/>
    </source>
</evidence>
<dbReference type="InterPro" id="IPR018392">
    <property type="entry name" value="LysM"/>
</dbReference>
<keyword evidence="2" id="KW-0472">Membrane</keyword>
<dbReference type="RefSeq" id="WP_184580784.1">
    <property type="nucleotide sequence ID" value="NZ_JACHJT010000001.1"/>
</dbReference>
<reference evidence="4 5" key="1">
    <citation type="submission" date="2020-08" db="EMBL/GenBank/DDBJ databases">
        <title>Sequencing the genomes of 1000 actinobacteria strains.</title>
        <authorList>
            <person name="Klenk H.-P."/>
        </authorList>
    </citation>
    <scope>NUCLEOTIDE SEQUENCE [LARGE SCALE GENOMIC DNA]</scope>
    <source>
        <strain evidence="4 5">DSM 102030</strain>
    </source>
</reference>
<accession>A0A7W7W4S3</accession>
<evidence type="ECO:0000313" key="4">
    <source>
        <dbReference type="EMBL" id="MBB4933119.1"/>
    </source>
</evidence>